<dbReference type="HOGENOM" id="CLU_066251_1_0_1"/>
<evidence type="ECO:0000256" key="1">
    <source>
        <dbReference type="ARBA" id="ARBA00004123"/>
    </source>
</evidence>
<dbReference type="InterPro" id="IPR050342">
    <property type="entry name" value="HMGB"/>
</dbReference>
<dbReference type="PANTHER" id="PTHR48112">
    <property type="entry name" value="HIGH MOBILITY GROUP PROTEIN DSP1"/>
    <property type="match status" value="1"/>
</dbReference>
<gene>
    <name evidence="7" type="primary">KNAG0K01480</name>
    <name evidence="7" type="ordered locus">KNAG_0K01480</name>
</gene>
<dbReference type="InterPro" id="IPR016024">
    <property type="entry name" value="ARM-type_fold"/>
</dbReference>
<feature type="domain" description="HMG box" evidence="6">
    <location>
        <begin position="94"/>
        <end position="158"/>
    </location>
</feature>
<dbReference type="GO" id="GO:0031011">
    <property type="term" value="C:Ino80 complex"/>
    <property type="evidence" value="ECO:0007669"/>
    <property type="project" value="EnsemblFungi"/>
</dbReference>
<dbReference type="eggNOG" id="KOG0381">
    <property type="taxonomic scope" value="Eukaryota"/>
</dbReference>
<evidence type="ECO:0000259" key="6">
    <source>
        <dbReference type="PROSITE" id="PS50118"/>
    </source>
</evidence>
<dbReference type="InterPro" id="IPR036910">
    <property type="entry name" value="HMG_box_dom_sf"/>
</dbReference>
<dbReference type="OMA" id="KDPELCY"/>
<keyword evidence="8" id="KW-1185">Reference proteome</keyword>
<evidence type="ECO:0000256" key="3">
    <source>
        <dbReference type="ARBA" id="ARBA00023242"/>
    </source>
</evidence>
<dbReference type="InterPro" id="IPR009071">
    <property type="entry name" value="HMG_box_dom"/>
</dbReference>
<dbReference type="Gene3D" id="1.10.30.10">
    <property type="entry name" value="High mobility group box domain"/>
    <property type="match status" value="1"/>
</dbReference>
<evidence type="ECO:0000256" key="4">
    <source>
        <dbReference type="PROSITE-ProRule" id="PRU00267"/>
    </source>
</evidence>
<dbReference type="SUPFAM" id="SSF48371">
    <property type="entry name" value="ARM repeat"/>
    <property type="match status" value="1"/>
</dbReference>
<dbReference type="GO" id="GO:0000722">
    <property type="term" value="P:telomere maintenance via recombination"/>
    <property type="evidence" value="ECO:0007669"/>
    <property type="project" value="EnsemblFungi"/>
</dbReference>
<feature type="compositionally biased region" description="Acidic residues" evidence="5">
    <location>
        <begin position="189"/>
        <end position="223"/>
    </location>
</feature>
<dbReference type="SMART" id="SM00398">
    <property type="entry name" value="HMG"/>
    <property type="match status" value="1"/>
</dbReference>
<evidence type="ECO:0000256" key="2">
    <source>
        <dbReference type="ARBA" id="ARBA00023125"/>
    </source>
</evidence>
<dbReference type="RefSeq" id="XP_022466754.1">
    <property type="nucleotide sequence ID" value="XM_022610460.1"/>
</dbReference>
<keyword evidence="2 4" id="KW-0238">DNA-binding</keyword>
<feature type="compositionally biased region" description="Polar residues" evidence="5">
    <location>
        <begin position="161"/>
        <end position="174"/>
    </location>
</feature>
<proteinExistence type="predicted"/>
<dbReference type="STRING" id="1071383.J7SA83"/>
<dbReference type="GO" id="GO:0006338">
    <property type="term" value="P:chromatin remodeling"/>
    <property type="evidence" value="ECO:0007669"/>
    <property type="project" value="EnsemblFungi"/>
</dbReference>
<dbReference type="OrthoDB" id="10070927at2759"/>
<dbReference type="PROSITE" id="PS50118">
    <property type="entry name" value="HMG_BOX_2"/>
    <property type="match status" value="1"/>
</dbReference>
<dbReference type="Proteomes" id="UP000006310">
    <property type="component" value="Chromosome 11"/>
</dbReference>
<dbReference type="GeneID" id="34528276"/>
<feature type="region of interest" description="Disordered" evidence="5">
    <location>
        <begin position="156"/>
        <end position="239"/>
    </location>
</feature>
<accession>J7SA83</accession>
<dbReference type="Pfam" id="PF24245">
    <property type="entry name" value="INO80F"/>
    <property type="match status" value="1"/>
</dbReference>
<keyword evidence="3 4" id="KW-0539">Nucleus</keyword>
<dbReference type="GO" id="GO:0006302">
    <property type="term" value="P:double-strand break repair"/>
    <property type="evidence" value="ECO:0007669"/>
    <property type="project" value="EnsemblFungi"/>
</dbReference>
<dbReference type="GO" id="GO:0045027">
    <property type="term" value="F:DNA end binding"/>
    <property type="evidence" value="ECO:0007669"/>
    <property type="project" value="EnsemblFungi"/>
</dbReference>
<feature type="DNA-binding region" description="HMG box" evidence="4">
    <location>
        <begin position="94"/>
        <end position="158"/>
    </location>
</feature>
<dbReference type="Pfam" id="PF00505">
    <property type="entry name" value="HMG_box"/>
    <property type="match status" value="1"/>
</dbReference>
<dbReference type="EMBL" id="HE978324">
    <property type="protein sequence ID" value="CCK72509.1"/>
    <property type="molecule type" value="Genomic_DNA"/>
</dbReference>
<dbReference type="KEGG" id="kng:KNAG_0K01480"/>
<dbReference type="PANTHER" id="PTHR48112:SF13">
    <property type="entry name" value="NON-HISTONE PROTEIN 10"/>
    <property type="match status" value="1"/>
</dbReference>
<dbReference type="SUPFAM" id="SSF47095">
    <property type="entry name" value="HMG-box"/>
    <property type="match status" value="1"/>
</dbReference>
<organism evidence="7 8">
    <name type="scientific">Huiozyma naganishii (strain ATCC MYA-139 / BCRC 22969 / CBS 8797 / KCTC 17520 / NBRC 10181 / NCYC 3082 / Yp74L-3)</name>
    <name type="common">Yeast</name>
    <name type="synonym">Kazachstania naganishii</name>
    <dbReference type="NCBI Taxonomy" id="1071383"/>
    <lineage>
        <taxon>Eukaryota</taxon>
        <taxon>Fungi</taxon>
        <taxon>Dikarya</taxon>
        <taxon>Ascomycota</taxon>
        <taxon>Saccharomycotina</taxon>
        <taxon>Saccharomycetes</taxon>
        <taxon>Saccharomycetales</taxon>
        <taxon>Saccharomycetaceae</taxon>
        <taxon>Huiozyma</taxon>
    </lineage>
</organism>
<dbReference type="GO" id="GO:0000404">
    <property type="term" value="F:heteroduplex DNA loop binding"/>
    <property type="evidence" value="ECO:0007669"/>
    <property type="project" value="EnsemblFungi"/>
</dbReference>
<evidence type="ECO:0000313" key="7">
    <source>
        <dbReference type="EMBL" id="CCK72509.1"/>
    </source>
</evidence>
<reference evidence="8" key="2">
    <citation type="submission" date="2012-08" db="EMBL/GenBank/DDBJ databases">
        <title>Genome sequence of Kazachstania naganishii.</title>
        <authorList>
            <person name="Gordon J.L."/>
            <person name="Armisen D."/>
            <person name="Proux-Wera E."/>
            <person name="OhEigeartaigh S.S."/>
            <person name="Byrne K.P."/>
            <person name="Wolfe K.H."/>
        </authorList>
    </citation>
    <scope>NUCLEOTIDE SEQUENCE [LARGE SCALE GENOMIC DNA]</scope>
    <source>
        <strain evidence="8">ATCC MYA-139 / BCRC 22969 / CBS 8797 / CCRC 22969 / KCTC 17520 / NBRC 10181 / NCYC 3082</strain>
    </source>
</reference>
<comment type="subcellular location">
    <subcellularLocation>
        <location evidence="1">Nucleus</location>
    </subcellularLocation>
</comment>
<evidence type="ECO:0000256" key="5">
    <source>
        <dbReference type="SAM" id="MobiDB-lite"/>
    </source>
</evidence>
<evidence type="ECO:0000313" key="8">
    <source>
        <dbReference type="Proteomes" id="UP000006310"/>
    </source>
</evidence>
<reference evidence="7 8" key="1">
    <citation type="journal article" date="2011" name="Proc. Natl. Acad. Sci. U.S.A.">
        <title>Evolutionary erosion of yeast sex chromosomes by mating-type switching accidents.</title>
        <authorList>
            <person name="Gordon J.L."/>
            <person name="Armisen D."/>
            <person name="Proux-Wera E."/>
            <person name="Oheigeartaigh S.S."/>
            <person name="Byrne K.P."/>
            <person name="Wolfe K.H."/>
        </authorList>
    </citation>
    <scope>NUCLEOTIDE SEQUENCE [LARGE SCALE GENOMIC DNA]</scope>
    <source>
        <strain evidence="8">ATCC MYA-139 / BCRC 22969 / CBS 8797 / CCRC 22969 / KCTC 17520 / NBRC 10181 / NCYC 3082</strain>
    </source>
</reference>
<dbReference type="InterPro" id="IPR056513">
    <property type="entry name" value="INO80F"/>
</dbReference>
<protein>
    <recommendedName>
        <fullName evidence="6">HMG box domain-containing protein</fullName>
    </recommendedName>
</protein>
<name>J7SA83_HUIN7</name>
<sequence length="239" mass="27688">MSGDNWHSKIEELKEKNEVLGLTLQRSRHSVKRLKLEYAVLLERLEQRVAINPELKADQPLPTLEDFKDELLARPFKRTKTKRQKAKERDPNLPKRPTNAYLLYCEMNKDKIRENGSLDVTKDLTEGWKGLSEEQRAPYYKLYNEDRERYHLEMEQYAKSLGTTQGGHSTNGEGSTPVKVKQEKLTDGQGEDDDDDDDDEEDDDDDDEEEEEEDDDDDEDDDQTNIMSGPVSSDEKDTS</sequence>
<dbReference type="AlphaFoldDB" id="J7SA83"/>